<dbReference type="STRING" id="871651.SAMN05421688_2472"/>
<evidence type="ECO:0000313" key="1">
    <source>
        <dbReference type="EMBL" id="SFB04290.1"/>
    </source>
</evidence>
<proteinExistence type="predicted"/>
<accession>A0A1I0XVG0</accession>
<dbReference type="EMBL" id="FOJU01000004">
    <property type="protein sequence ID" value="SFB04290.1"/>
    <property type="molecule type" value="Genomic_DNA"/>
</dbReference>
<gene>
    <name evidence="1" type="ORF">SAMN05421688_2472</name>
</gene>
<dbReference type="AlphaFoldDB" id="A0A1I0XVG0"/>
<protein>
    <submittedName>
        <fullName evidence="1">Uncharacterized protein</fullName>
    </submittedName>
</protein>
<reference evidence="1 2" key="1">
    <citation type="submission" date="2016-10" db="EMBL/GenBank/DDBJ databases">
        <authorList>
            <person name="de Groot N.N."/>
        </authorList>
    </citation>
    <scope>NUCLEOTIDE SEQUENCE [LARGE SCALE GENOMIC DNA]</scope>
    <source>
        <strain evidence="1 2">DSM 29316</strain>
    </source>
</reference>
<organism evidence="1 2">
    <name type="scientific">Poseidonocella pacifica</name>
    <dbReference type="NCBI Taxonomy" id="871651"/>
    <lineage>
        <taxon>Bacteria</taxon>
        <taxon>Pseudomonadati</taxon>
        <taxon>Pseudomonadota</taxon>
        <taxon>Alphaproteobacteria</taxon>
        <taxon>Rhodobacterales</taxon>
        <taxon>Roseobacteraceae</taxon>
        <taxon>Poseidonocella</taxon>
    </lineage>
</organism>
<evidence type="ECO:0000313" key="2">
    <source>
        <dbReference type="Proteomes" id="UP000198796"/>
    </source>
</evidence>
<dbReference type="Proteomes" id="UP000198796">
    <property type="component" value="Unassembled WGS sequence"/>
</dbReference>
<sequence length="257" mass="28988">MDDEEIAKIAEKVSTFMQLDRMRHQVDTQVDMTVLGAVPAYIASVFEQANEINSDLEPHDVYRQINKRISQVQAQLYLIRLEMENRSERDPASIFEDPMVIAAYGERIVSSMSFDRSFSFETSILAYGWYPVEVVEGTSHRWMRPADVSVACVPHLGPVDQIIEVSGRVLVPEQLPSLSIRAGNQNFLIQQSGASPVDFKASLSISKEVAKHSNHLPIEFRMRDFREPASEDTRMLGANVSGFSVKKALEEEARQDP</sequence>
<keyword evidence="2" id="KW-1185">Reference proteome</keyword>
<name>A0A1I0XVG0_9RHOB</name>